<keyword evidence="1" id="KW-1133">Transmembrane helix</keyword>
<keyword evidence="1" id="KW-0472">Membrane</keyword>
<evidence type="ECO:0000313" key="3">
    <source>
        <dbReference type="Proteomes" id="UP000319335"/>
    </source>
</evidence>
<feature type="transmembrane region" description="Helical" evidence="1">
    <location>
        <begin position="98"/>
        <end position="118"/>
    </location>
</feature>
<gene>
    <name evidence="2" type="ORF">FKV42_05110</name>
</gene>
<dbReference type="PANTHER" id="PTHR40031:SF1">
    <property type="entry name" value="MEMBRANE-BOUND METAL-DEPENDENT HYDROLASE"/>
    <property type="match status" value="1"/>
</dbReference>
<dbReference type="InterPro" id="IPR007404">
    <property type="entry name" value="YdjM-like"/>
</dbReference>
<feature type="transmembrane region" description="Helical" evidence="1">
    <location>
        <begin position="208"/>
        <end position="227"/>
    </location>
</feature>
<protein>
    <submittedName>
        <fullName evidence="2">Metal-dependent hydrolase</fullName>
    </submittedName>
</protein>
<dbReference type="InterPro" id="IPR053170">
    <property type="entry name" value="Transcription_regulator"/>
</dbReference>
<evidence type="ECO:0000313" key="2">
    <source>
        <dbReference type="EMBL" id="TQD26142.1"/>
    </source>
</evidence>
<organism evidence="2 3">
    <name type="scientific">Methanolobus vulcani</name>
    <dbReference type="NCBI Taxonomy" id="38026"/>
    <lineage>
        <taxon>Archaea</taxon>
        <taxon>Methanobacteriati</taxon>
        <taxon>Methanobacteriota</taxon>
        <taxon>Stenosarchaea group</taxon>
        <taxon>Methanomicrobia</taxon>
        <taxon>Methanosarcinales</taxon>
        <taxon>Methanosarcinaceae</taxon>
        <taxon>Methanolobus</taxon>
    </lineage>
</organism>
<keyword evidence="1" id="KW-0812">Transmembrane</keyword>
<dbReference type="EMBL" id="VIAQ01000012">
    <property type="protein sequence ID" value="TQD26142.1"/>
    <property type="molecule type" value="Genomic_DNA"/>
</dbReference>
<feature type="transmembrane region" description="Helical" evidence="1">
    <location>
        <begin position="6"/>
        <end position="26"/>
    </location>
</feature>
<feature type="transmembrane region" description="Helical" evidence="1">
    <location>
        <begin position="138"/>
        <end position="156"/>
    </location>
</feature>
<keyword evidence="2" id="KW-0378">Hydrolase</keyword>
<reference evidence="2 3" key="1">
    <citation type="submission" date="2019-06" db="EMBL/GenBank/DDBJ databases">
        <title>Draft genome sequence of Methanolobus vulcani B1d.</title>
        <authorList>
            <person name="Creighbaum A.J."/>
            <person name="Ticak T."/>
            <person name="Hariraju D."/>
            <person name="Arivett B.A."/>
            <person name="Ferguson D.J.Jr."/>
        </authorList>
    </citation>
    <scope>NUCLEOTIDE SEQUENCE [LARGE SCALE GENOMIC DNA]</scope>
    <source>
        <strain evidence="2 3">B1d</strain>
    </source>
</reference>
<dbReference type="AlphaFoldDB" id="A0A7Z8KNV1"/>
<feature type="transmembrane region" description="Helical" evidence="1">
    <location>
        <begin position="33"/>
        <end position="55"/>
    </location>
</feature>
<dbReference type="GO" id="GO:0016787">
    <property type="term" value="F:hydrolase activity"/>
    <property type="evidence" value="ECO:0007669"/>
    <property type="project" value="UniProtKB-KW"/>
</dbReference>
<dbReference type="OrthoDB" id="124447at2157"/>
<keyword evidence="3" id="KW-1185">Reference proteome</keyword>
<dbReference type="PANTHER" id="PTHR40031">
    <property type="entry name" value="HYPOTHETICAL MEMBRANE SPANNING PROTEIN"/>
    <property type="match status" value="1"/>
</dbReference>
<sequence>MGELDRMVNTLSHLGIGLLIASVAGLNKRQIKIVAFMSILPDLDFILNALFIAINGHLDHQMYNTLYYMMGHREFMHSLIFALFVTLYIRYKEKDRMLALASGAAILSHIYLDYVTSWKMRPFFPFIKETSTIGGIDFFDPVVTIISFIPLFYIMVGRVHESKNNAVFGNGYNPYSKVNGHIRSLFQGNGSWLTGISKGEHRLLYRKLLLIFVIWCVFNPVAKAVLISDIERTEGHDISYQDSYPISPGIFLSAYEFNETTYKILTSSYWSGIEKEGFVNKCYCDEDSSAQYIQRAQSLYDSSLPGEVDYPVYNVSTYDSNVTVVLSDVRNPFALYWAHFKTEYIFVFDTDSENYDVYVKRNVQYSKPMPSGMFA</sequence>
<dbReference type="RefSeq" id="WP_154809179.1">
    <property type="nucleotide sequence ID" value="NZ_VIAQ01000012.1"/>
</dbReference>
<accession>A0A7Z8KNV1</accession>
<feature type="transmembrane region" description="Helical" evidence="1">
    <location>
        <begin position="75"/>
        <end position="91"/>
    </location>
</feature>
<evidence type="ECO:0000256" key="1">
    <source>
        <dbReference type="SAM" id="Phobius"/>
    </source>
</evidence>
<comment type="caution">
    <text evidence="2">The sequence shown here is derived from an EMBL/GenBank/DDBJ whole genome shotgun (WGS) entry which is preliminary data.</text>
</comment>
<name>A0A7Z8KNV1_9EURY</name>
<proteinExistence type="predicted"/>
<dbReference type="Pfam" id="PF04307">
    <property type="entry name" value="YdjM"/>
    <property type="match status" value="1"/>
</dbReference>
<dbReference type="Proteomes" id="UP000319335">
    <property type="component" value="Unassembled WGS sequence"/>
</dbReference>